<organism evidence="6 7">
    <name type="scientific">Bombilactobacillus apium</name>
    <dbReference type="NCBI Taxonomy" id="2675299"/>
    <lineage>
        <taxon>Bacteria</taxon>
        <taxon>Bacillati</taxon>
        <taxon>Bacillota</taxon>
        <taxon>Bacilli</taxon>
        <taxon>Lactobacillales</taxon>
        <taxon>Lactobacillaceae</taxon>
        <taxon>Bombilactobacillus</taxon>
    </lineage>
</organism>
<reference evidence="6 7" key="1">
    <citation type="submission" date="2020-06" db="EMBL/GenBank/DDBJ databases">
        <authorList>
            <person name="Kang J."/>
        </authorList>
    </citation>
    <scope>NUCLEOTIDE SEQUENCE [LARGE SCALE GENOMIC DNA]</scope>
    <source>
        <strain evidence="6 7">DCY120</strain>
    </source>
</reference>
<dbReference type="InterPro" id="IPR000456">
    <property type="entry name" value="Ribosomal_bL17"/>
</dbReference>
<keyword evidence="2 4" id="KW-0689">Ribosomal protein</keyword>
<dbReference type="PANTHER" id="PTHR14413">
    <property type="entry name" value="RIBOSOMAL PROTEIN L17"/>
    <property type="match status" value="1"/>
</dbReference>
<accession>A0A850R9G7</accession>
<comment type="subunit">
    <text evidence="4">Part of the 50S ribosomal subunit. Contacts protein L32.</text>
</comment>
<evidence type="ECO:0000313" key="6">
    <source>
        <dbReference type="EMBL" id="NVY96036.1"/>
    </source>
</evidence>
<evidence type="ECO:0000256" key="2">
    <source>
        <dbReference type="ARBA" id="ARBA00022980"/>
    </source>
</evidence>
<sequence length="126" mass="14382">MSYRKLGRASDQRKAMLRDLTTDLLINEHIVTTETRAKEVRRTAEKMITLAKRGDLHARRLAARYIRDEVASINEEDDAVVVQSALQKLFSDIAPRYQDRQGGYTRILKTTPRRGDAAPMAIIELV</sequence>
<dbReference type="Gene3D" id="3.90.1030.10">
    <property type="entry name" value="Ribosomal protein L17"/>
    <property type="match status" value="1"/>
</dbReference>
<dbReference type="Pfam" id="PF01196">
    <property type="entry name" value="Ribosomal_L17"/>
    <property type="match status" value="1"/>
</dbReference>
<dbReference type="FunFam" id="3.90.1030.10:FF:000002">
    <property type="entry name" value="50S ribosomal protein L17"/>
    <property type="match status" value="1"/>
</dbReference>
<evidence type="ECO:0000256" key="4">
    <source>
        <dbReference type="HAMAP-Rule" id="MF_01368"/>
    </source>
</evidence>
<dbReference type="GO" id="GO:0022625">
    <property type="term" value="C:cytosolic large ribosomal subunit"/>
    <property type="evidence" value="ECO:0007669"/>
    <property type="project" value="TreeGrafter"/>
</dbReference>
<comment type="similarity">
    <text evidence="1 4 5">Belongs to the bacterial ribosomal protein bL17 family.</text>
</comment>
<comment type="caution">
    <text evidence="6">The sequence shown here is derived from an EMBL/GenBank/DDBJ whole genome shotgun (WGS) entry which is preliminary data.</text>
</comment>
<dbReference type="SUPFAM" id="SSF64263">
    <property type="entry name" value="Prokaryotic ribosomal protein L17"/>
    <property type="match status" value="1"/>
</dbReference>
<dbReference type="AlphaFoldDB" id="A0A850R9G7"/>
<gene>
    <name evidence="4 6" type="primary">rplQ</name>
    <name evidence="6" type="ORF">HU830_02385</name>
</gene>
<dbReference type="Proteomes" id="UP000563523">
    <property type="component" value="Unassembled WGS sequence"/>
</dbReference>
<dbReference type="InterPro" id="IPR036373">
    <property type="entry name" value="Ribosomal_bL17_sf"/>
</dbReference>
<protein>
    <recommendedName>
        <fullName evidence="4">Large ribosomal subunit protein bL17</fullName>
    </recommendedName>
</protein>
<dbReference type="GO" id="GO:0003735">
    <property type="term" value="F:structural constituent of ribosome"/>
    <property type="evidence" value="ECO:0007669"/>
    <property type="project" value="InterPro"/>
</dbReference>
<evidence type="ECO:0000313" key="7">
    <source>
        <dbReference type="Proteomes" id="UP000563523"/>
    </source>
</evidence>
<dbReference type="HAMAP" id="MF_01368">
    <property type="entry name" value="Ribosomal_bL17"/>
    <property type="match status" value="1"/>
</dbReference>
<dbReference type="NCBIfam" id="TIGR00059">
    <property type="entry name" value="L17"/>
    <property type="match status" value="1"/>
</dbReference>
<dbReference type="EMBL" id="JABZEC010000002">
    <property type="protein sequence ID" value="NVY96036.1"/>
    <property type="molecule type" value="Genomic_DNA"/>
</dbReference>
<dbReference type="PANTHER" id="PTHR14413:SF16">
    <property type="entry name" value="LARGE RIBOSOMAL SUBUNIT PROTEIN BL17M"/>
    <property type="match status" value="1"/>
</dbReference>
<dbReference type="InterPro" id="IPR047859">
    <property type="entry name" value="Ribosomal_bL17_CS"/>
</dbReference>
<dbReference type="GO" id="GO:0006412">
    <property type="term" value="P:translation"/>
    <property type="evidence" value="ECO:0007669"/>
    <property type="project" value="UniProtKB-UniRule"/>
</dbReference>
<dbReference type="RefSeq" id="WP_176942201.1">
    <property type="nucleotide sequence ID" value="NZ_JABZEC010000002.1"/>
</dbReference>
<proteinExistence type="inferred from homology"/>
<name>A0A850R9G7_9LACO</name>
<keyword evidence="3 4" id="KW-0687">Ribonucleoprotein</keyword>
<evidence type="ECO:0000256" key="3">
    <source>
        <dbReference type="ARBA" id="ARBA00023274"/>
    </source>
</evidence>
<keyword evidence="7" id="KW-1185">Reference proteome</keyword>
<evidence type="ECO:0000256" key="5">
    <source>
        <dbReference type="RuleBase" id="RU000660"/>
    </source>
</evidence>
<evidence type="ECO:0000256" key="1">
    <source>
        <dbReference type="ARBA" id="ARBA00008777"/>
    </source>
</evidence>
<dbReference type="PROSITE" id="PS01167">
    <property type="entry name" value="RIBOSOMAL_L17"/>
    <property type="match status" value="1"/>
</dbReference>